<evidence type="ECO:0000313" key="8">
    <source>
        <dbReference type="Proteomes" id="UP000243975"/>
    </source>
</evidence>
<sequence>MKGGGSKVYQNTASEFGFEASNIGMEGSDVAITTRRSTITSDGSGCGFATPLKRKRGRPRKYDSHGNFIRRPSAQSPSPLPIHQQPLGSAHHQLHAMGEFVYDVAEKIIAPFQIGPRCISVLSAIGMVYNVVIRQPDSSSYAHLLKYEGIFEILRLSGTFNISEDGKIQTGGLSVLLSRTDGHIIGGTLGGSLLASTPVQMVVGSFIPTRKQKLPKKRNLYGLRMRVSPHVGLDPKVGTSENPISQAPPVHKLQVTSHEPAPTTGMKTNDGGTSYTKHKPRASSLVPSWNLKLSPDLNVDASME</sequence>
<evidence type="ECO:0000313" key="7">
    <source>
        <dbReference type="EMBL" id="KVI07961.1"/>
    </source>
</evidence>
<name>A0A103YF51_CYNCS</name>
<dbReference type="AlphaFoldDB" id="A0A103YF51"/>
<dbReference type="PROSITE" id="PS51742">
    <property type="entry name" value="PPC"/>
    <property type="match status" value="1"/>
</dbReference>
<feature type="region of interest" description="Disordered" evidence="5">
    <location>
        <begin position="42"/>
        <end position="62"/>
    </location>
</feature>
<feature type="compositionally biased region" description="Polar residues" evidence="5">
    <location>
        <begin position="265"/>
        <end position="275"/>
    </location>
</feature>
<evidence type="ECO:0000256" key="1">
    <source>
        <dbReference type="ARBA" id="ARBA00023015"/>
    </source>
</evidence>
<evidence type="ECO:0000256" key="5">
    <source>
        <dbReference type="SAM" id="MobiDB-lite"/>
    </source>
</evidence>
<keyword evidence="8" id="KW-1185">Reference proteome</keyword>
<evidence type="ECO:0000256" key="2">
    <source>
        <dbReference type="ARBA" id="ARBA00023125"/>
    </source>
</evidence>
<feature type="domain" description="PPC" evidence="6">
    <location>
        <begin position="84"/>
        <end position="226"/>
    </location>
</feature>
<evidence type="ECO:0000259" key="6">
    <source>
        <dbReference type="PROSITE" id="PS51742"/>
    </source>
</evidence>
<gene>
    <name evidence="7" type="ORF">Ccrd_013673</name>
</gene>
<dbReference type="Gramene" id="KVI07961">
    <property type="protein sequence ID" value="KVI07961"/>
    <property type="gene ID" value="Ccrd_013673"/>
</dbReference>
<keyword evidence="1 4" id="KW-0805">Transcription regulation</keyword>
<evidence type="ECO:0000256" key="3">
    <source>
        <dbReference type="ARBA" id="ARBA00023163"/>
    </source>
</evidence>
<keyword evidence="2 4" id="KW-0238">DNA-binding</keyword>
<comment type="caution">
    <text evidence="7">The sequence shown here is derived from an EMBL/GenBank/DDBJ whole genome shotgun (WGS) entry which is preliminary data.</text>
</comment>
<dbReference type="CDD" id="cd11378">
    <property type="entry name" value="DUF296"/>
    <property type="match status" value="1"/>
</dbReference>
<dbReference type="SUPFAM" id="SSF117856">
    <property type="entry name" value="AF0104/ALDC/Ptd012-like"/>
    <property type="match status" value="1"/>
</dbReference>
<dbReference type="InterPro" id="IPR039605">
    <property type="entry name" value="AHL"/>
</dbReference>
<dbReference type="EMBL" id="LEKV01001452">
    <property type="protein sequence ID" value="KVI07961.1"/>
    <property type="molecule type" value="Genomic_DNA"/>
</dbReference>
<evidence type="ECO:0000256" key="4">
    <source>
        <dbReference type="RuleBase" id="RU367031"/>
    </source>
</evidence>
<dbReference type="Proteomes" id="UP000243975">
    <property type="component" value="Unassembled WGS sequence"/>
</dbReference>
<dbReference type="Gene3D" id="3.30.1330.80">
    <property type="entry name" value="Hypothetical protein, similar to alpha- acetolactate decarboxylase, domain 2"/>
    <property type="match status" value="1"/>
</dbReference>
<dbReference type="PANTHER" id="PTHR31500:SF57">
    <property type="entry name" value="AT-HOOK MOTIF NUCLEAR-LOCALIZED PROTEIN 10"/>
    <property type="match status" value="1"/>
</dbReference>
<comment type="domain">
    <text evidence="4">The PPC domain mediates interactions between AHL proteins.</text>
</comment>
<comment type="function">
    <text evidence="4">Transcription factor that specifically binds AT-rich DNA sequences related to the nuclear matrix attachment regions (MARs).</text>
</comment>
<proteinExistence type="predicted"/>
<dbReference type="Pfam" id="PF03479">
    <property type="entry name" value="PCC"/>
    <property type="match status" value="1"/>
</dbReference>
<keyword evidence="3 4" id="KW-0804">Transcription</keyword>
<comment type="subcellular location">
    <subcellularLocation>
        <location evidence="4">Nucleus</location>
    </subcellularLocation>
</comment>
<dbReference type="InterPro" id="IPR005175">
    <property type="entry name" value="PPC_dom"/>
</dbReference>
<dbReference type="GO" id="GO:0003680">
    <property type="term" value="F:minor groove of adenine-thymine-rich DNA binding"/>
    <property type="evidence" value="ECO:0007669"/>
    <property type="project" value="UniProtKB-UniRule"/>
</dbReference>
<dbReference type="GO" id="GO:0005634">
    <property type="term" value="C:nucleus"/>
    <property type="evidence" value="ECO:0007669"/>
    <property type="project" value="UniProtKB-SubCell"/>
</dbReference>
<keyword evidence="4" id="KW-0539">Nucleus</keyword>
<accession>A0A103YF51</accession>
<reference evidence="7 8" key="1">
    <citation type="journal article" date="2016" name="Sci. Rep.">
        <title>The genome sequence of the outbreeding globe artichoke constructed de novo incorporating a phase-aware low-pass sequencing strategy of F1 progeny.</title>
        <authorList>
            <person name="Scaglione D."/>
            <person name="Reyes-Chin-Wo S."/>
            <person name="Acquadro A."/>
            <person name="Froenicke L."/>
            <person name="Portis E."/>
            <person name="Beitel C."/>
            <person name="Tirone M."/>
            <person name="Mauro R."/>
            <person name="Lo Monaco A."/>
            <person name="Mauromicale G."/>
            <person name="Faccioli P."/>
            <person name="Cattivelli L."/>
            <person name="Rieseberg L."/>
            <person name="Michelmore R."/>
            <person name="Lanteri S."/>
        </authorList>
    </citation>
    <scope>NUCLEOTIDE SEQUENCE [LARGE SCALE GENOMIC DNA]</scope>
    <source>
        <strain evidence="7">2C</strain>
    </source>
</reference>
<feature type="region of interest" description="Disordered" evidence="5">
    <location>
        <begin position="254"/>
        <end position="282"/>
    </location>
</feature>
<organism evidence="7 8">
    <name type="scientific">Cynara cardunculus var. scolymus</name>
    <name type="common">Globe artichoke</name>
    <name type="synonym">Cynara scolymus</name>
    <dbReference type="NCBI Taxonomy" id="59895"/>
    <lineage>
        <taxon>Eukaryota</taxon>
        <taxon>Viridiplantae</taxon>
        <taxon>Streptophyta</taxon>
        <taxon>Embryophyta</taxon>
        <taxon>Tracheophyta</taxon>
        <taxon>Spermatophyta</taxon>
        <taxon>Magnoliopsida</taxon>
        <taxon>eudicotyledons</taxon>
        <taxon>Gunneridae</taxon>
        <taxon>Pentapetalae</taxon>
        <taxon>asterids</taxon>
        <taxon>campanulids</taxon>
        <taxon>Asterales</taxon>
        <taxon>Asteraceae</taxon>
        <taxon>Carduoideae</taxon>
        <taxon>Cardueae</taxon>
        <taxon>Carduinae</taxon>
        <taxon>Cynara</taxon>
    </lineage>
</organism>
<protein>
    <recommendedName>
        <fullName evidence="4">AT-hook motif nuclear-localized protein</fullName>
    </recommendedName>
</protein>
<dbReference type="PANTHER" id="PTHR31500">
    <property type="entry name" value="AT-HOOK MOTIF NUCLEAR-LOCALIZED PROTEIN 9"/>
    <property type="match status" value="1"/>
</dbReference>
<dbReference type="STRING" id="59895.A0A103YF51"/>